<gene>
    <name evidence="1" type="ORF">AAL_03852</name>
</gene>
<reference evidence="1 2" key="1">
    <citation type="journal article" date="2016" name="Genome Biol. Evol.">
        <title>Divergent and convergent evolution of fungal pathogenicity.</title>
        <authorList>
            <person name="Shang Y."/>
            <person name="Xiao G."/>
            <person name="Zheng P."/>
            <person name="Cen K."/>
            <person name="Zhan S."/>
            <person name="Wang C."/>
        </authorList>
    </citation>
    <scope>NUCLEOTIDE SEQUENCE [LARGE SCALE GENOMIC DNA]</scope>
    <source>
        <strain evidence="1 2">RCEF 2490</strain>
    </source>
</reference>
<dbReference type="STRING" id="1081109.A0A162IQ03"/>
<dbReference type="OrthoDB" id="4633509at2759"/>
<evidence type="ECO:0000313" key="2">
    <source>
        <dbReference type="Proteomes" id="UP000078544"/>
    </source>
</evidence>
<organism evidence="1 2">
    <name type="scientific">Moelleriella libera RCEF 2490</name>
    <dbReference type="NCBI Taxonomy" id="1081109"/>
    <lineage>
        <taxon>Eukaryota</taxon>
        <taxon>Fungi</taxon>
        <taxon>Dikarya</taxon>
        <taxon>Ascomycota</taxon>
        <taxon>Pezizomycotina</taxon>
        <taxon>Sordariomycetes</taxon>
        <taxon>Hypocreomycetidae</taxon>
        <taxon>Hypocreales</taxon>
        <taxon>Clavicipitaceae</taxon>
        <taxon>Moelleriella</taxon>
    </lineage>
</organism>
<protein>
    <submittedName>
        <fullName evidence="1">Uncharacterized protein</fullName>
    </submittedName>
</protein>
<comment type="caution">
    <text evidence="1">The sequence shown here is derived from an EMBL/GenBank/DDBJ whole genome shotgun (WGS) entry which is preliminary data.</text>
</comment>
<evidence type="ECO:0000313" key="1">
    <source>
        <dbReference type="EMBL" id="KZZ96623.1"/>
    </source>
</evidence>
<dbReference type="Proteomes" id="UP000078544">
    <property type="component" value="Unassembled WGS sequence"/>
</dbReference>
<keyword evidence="2" id="KW-1185">Reference proteome</keyword>
<sequence>MGREVEMEEARADVSEIIQIPKEWSPERSRRRSQGHREFSLNVFVGLLPAHWEYDAPPAVYPRQESEEYKKAVSDHLASMVQQSALTQQQAEKFQSYVNIGVWTGPPPWLKEPASWELLLSNMHAWTKPSSVPRSHDRPRRRQEHYLKQSFLDDNIMQGPPGYTKANLKTPRLRRCPFNVSSIDWNRSVPLAWGFDGFVWKVWFKEDGPYALKMTWDATLPADTDFGFGYWAFQRECQTAAILQMIQESVRQAVAEGSVILVGSNPRTRQDALSNLCQFSVGRHVKSLRPNLPGLTAVSSIPRIVQCYGWLEFDVRTMNHIPENNWPGCRLVDERKQFTRQIYDDTAYTGIVYEYIEDDYNDPVVVEEMVRLLWLAGFSRAGSTQAKHWRSSILVDHCSIVYPRGFGWTGSQYRVGSAQSIFGQ</sequence>
<dbReference type="EMBL" id="AZGY01000007">
    <property type="protein sequence ID" value="KZZ96623.1"/>
    <property type="molecule type" value="Genomic_DNA"/>
</dbReference>
<name>A0A162IQ03_9HYPO</name>
<proteinExistence type="predicted"/>
<dbReference type="AlphaFoldDB" id="A0A162IQ03"/>
<accession>A0A162IQ03</accession>